<name>A0A4P7MTJ3_PYROR</name>
<accession>A0A4P7MTJ3</accession>
<dbReference type="EMBL" id="CP034204">
    <property type="protein sequence ID" value="QBZ53518.1"/>
    <property type="molecule type" value="Genomic_DNA"/>
</dbReference>
<sequence>MRRPMVAFGFAPPRPQFVFFILPPPVLRRRQKPFPVFGMQAISTVMAMEFSIPLKERARHLFAFFFACNLIRTFLTASTIFAIKIPRAVIFAVIIRLMQVFRNLKFETKRALLETKRIIFLNNPLPDRLRGDNDNYRFAQKRIVTDYNFSLWTLTYINGKTRHNIFAANNSITSLENLKRPREAKYVKFFWKKEMFDREIIQINYTTLLKFWKRLVNMPRDLGYNLLTIAFPNYIGGNITEKLSEFMRNTSFIWNENTPIYPTQKNFDFFKKNSRIRAYRNEYANFKDNCFPKTKKQANRI</sequence>
<protein>
    <submittedName>
        <fullName evidence="2">Uncharacterized protein</fullName>
    </submittedName>
</protein>
<keyword evidence="1" id="KW-0812">Transmembrane</keyword>
<dbReference type="AlphaFoldDB" id="A0A4P7MTJ3"/>
<evidence type="ECO:0000256" key="1">
    <source>
        <dbReference type="SAM" id="Phobius"/>
    </source>
</evidence>
<reference evidence="2 3" key="1">
    <citation type="journal article" date="2019" name="Mol. Biol. Evol.">
        <title>Blast fungal genomes show frequent chromosomal changes, gene gains and losses, and effector gene turnover.</title>
        <authorList>
            <person name="Gomez Luciano L.B."/>
            <person name="Jason Tsai I."/>
            <person name="Chuma I."/>
            <person name="Tosa Y."/>
            <person name="Chen Y.H."/>
            <person name="Li J.Y."/>
            <person name="Li M.Y."/>
            <person name="Jade Lu M.Y."/>
            <person name="Nakayashiki H."/>
            <person name="Li W.H."/>
        </authorList>
    </citation>
    <scope>NUCLEOTIDE SEQUENCE [LARGE SCALE GENOMIC DNA]</scope>
    <source>
        <strain evidence="2">MZ5-1-6</strain>
    </source>
</reference>
<keyword evidence="1" id="KW-1133">Transmembrane helix</keyword>
<proteinExistence type="predicted"/>
<feature type="transmembrane region" description="Helical" evidence="1">
    <location>
        <begin position="61"/>
        <end position="82"/>
    </location>
</feature>
<keyword evidence="1" id="KW-0472">Membrane</keyword>
<organism evidence="2 3">
    <name type="scientific">Pyricularia oryzae</name>
    <name type="common">Rice blast fungus</name>
    <name type="synonym">Magnaporthe oryzae</name>
    <dbReference type="NCBI Taxonomy" id="318829"/>
    <lineage>
        <taxon>Eukaryota</taxon>
        <taxon>Fungi</taxon>
        <taxon>Dikarya</taxon>
        <taxon>Ascomycota</taxon>
        <taxon>Pezizomycotina</taxon>
        <taxon>Sordariomycetes</taxon>
        <taxon>Sordariomycetidae</taxon>
        <taxon>Magnaporthales</taxon>
        <taxon>Pyriculariaceae</taxon>
        <taxon>Pyricularia</taxon>
    </lineage>
</organism>
<dbReference type="Proteomes" id="UP000294847">
    <property type="component" value="Chromosome 1"/>
</dbReference>
<gene>
    <name evidence="2" type="ORF">PoMZ_09205</name>
</gene>
<evidence type="ECO:0000313" key="3">
    <source>
        <dbReference type="Proteomes" id="UP000294847"/>
    </source>
</evidence>
<evidence type="ECO:0000313" key="2">
    <source>
        <dbReference type="EMBL" id="QBZ53518.1"/>
    </source>
</evidence>